<dbReference type="OrthoDB" id="2363873at2759"/>
<dbReference type="InterPro" id="IPR029058">
    <property type="entry name" value="AB_hydrolase_fold"/>
</dbReference>
<dbReference type="EC" id="3.1.1.47" evidence="4"/>
<organism evidence="6">
    <name type="scientific">Kwoniella pini CBS 10737</name>
    <dbReference type="NCBI Taxonomy" id="1296096"/>
    <lineage>
        <taxon>Eukaryota</taxon>
        <taxon>Fungi</taxon>
        <taxon>Dikarya</taxon>
        <taxon>Basidiomycota</taxon>
        <taxon>Agaricomycotina</taxon>
        <taxon>Tremellomycetes</taxon>
        <taxon>Tremellales</taxon>
        <taxon>Cryptococcaceae</taxon>
        <taxon>Kwoniella</taxon>
    </lineage>
</organism>
<accession>A0A1B9I4L4</accession>
<reference evidence="6" key="1">
    <citation type="submission" date="2013-07" db="EMBL/GenBank/DDBJ databases">
        <title>The Genome Sequence of Cryptococcus pinus CBS10737.</title>
        <authorList>
            <consortium name="The Broad Institute Genome Sequencing Platform"/>
            <person name="Cuomo C."/>
            <person name="Litvintseva A."/>
            <person name="Chen Y."/>
            <person name="Heitman J."/>
            <person name="Sun S."/>
            <person name="Springer D."/>
            <person name="Dromer F."/>
            <person name="Young S.K."/>
            <person name="Zeng Q."/>
            <person name="Gargeya S."/>
            <person name="Fitzgerald M."/>
            <person name="Abouelleil A."/>
            <person name="Alvarado L."/>
            <person name="Berlin A.M."/>
            <person name="Chapman S.B."/>
            <person name="Dewar J."/>
            <person name="Goldberg J."/>
            <person name="Griggs A."/>
            <person name="Gujja S."/>
            <person name="Hansen M."/>
            <person name="Howarth C."/>
            <person name="Imamovic A."/>
            <person name="Larimer J."/>
            <person name="McCowan C."/>
            <person name="Murphy C."/>
            <person name="Pearson M."/>
            <person name="Priest M."/>
            <person name="Roberts A."/>
            <person name="Saif S."/>
            <person name="Shea T."/>
            <person name="Sykes S."/>
            <person name="Wortman J."/>
            <person name="Nusbaum C."/>
            <person name="Birren B."/>
        </authorList>
    </citation>
    <scope>NUCLEOTIDE SEQUENCE [LARGE SCALE GENOMIC DNA]</scope>
    <source>
        <strain evidence="6">CBS 10737</strain>
    </source>
</reference>
<reference evidence="7" key="2">
    <citation type="submission" date="2013-07" db="EMBL/GenBank/DDBJ databases">
        <authorList>
            <consortium name="The Broad Institute Genome Sequencing Platform"/>
            <person name="Cuomo C."/>
            <person name="Litvintseva A."/>
            <person name="Chen Y."/>
            <person name="Heitman J."/>
            <person name="Sun S."/>
            <person name="Springer D."/>
            <person name="Dromer F."/>
            <person name="Young S.K."/>
            <person name="Zeng Q."/>
            <person name="Gargeya S."/>
            <person name="Fitzgerald M."/>
            <person name="Abouelleil A."/>
            <person name="Alvarado L."/>
            <person name="Berlin A.M."/>
            <person name="Chapman S.B."/>
            <person name="Dewar J."/>
            <person name="Goldberg J."/>
            <person name="Griggs A."/>
            <person name="Gujja S."/>
            <person name="Hansen M."/>
            <person name="Howarth C."/>
            <person name="Imamovic A."/>
            <person name="Larimer J."/>
            <person name="McCowan C."/>
            <person name="Murphy C."/>
            <person name="Pearson M."/>
            <person name="Priest M."/>
            <person name="Roberts A."/>
            <person name="Saif S."/>
            <person name="Shea T."/>
            <person name="Sykes S."/>
            <person name="Wortman J."/>
            <person name="Nusbaum C."/>
            <person name="Birren B."/>
        </authorList>
    </citation>
    <scope>NUCLEOTIDE SEQUENCE</scope>
    <source>
        <strain evidence="7">CBS 10737</strain>
    </source>
</reference>
<feature type="active site" description="Nucleophile" evidence="5">
    <location>
        <position position="283"/>
    </location>
</feature>
<dbReference type="Proteomes" id="UP000094020">
    <property type="component" value="Chromosome 7"/>
</dbReference>
<dbReference type="GeneID" id="30172150"/>
<dbReference type="GO" id="GO:0003847">
    <property type="term" value="F:1-alkyl-2-acetylglycerophosphocholine esterase activity"/>
    <property type="evidence" value="ECO:0007669"/>
    <property type="project" value="UniProtKB-UniRule"/>
</dbReference>
<dbReference type="RefSeq" id="XP_019011678.1">
    <property type="nucleotide sequence ID" value="XM_019155524.1"/>
</dbReference>
<dbReference type="SUPFAM" id="SSF53474">
    <property type="entry name" value="alpha/beta-Hydrolases"/>
    <property type="match status" value="1"/>
</dbReference>
<keyword evidence="1 4" id="KW-0378">Hydrolase</keyword>
<evidence type="ECO:0000256" key="4">
    <source>
        <dbReference type="PIRNR" id="PIRNR018169"/>
    </source>
</evidence>
<name>A0A1B9I4L4_9TREE</name>
<reference evidence="7" key="4">
    <citation type="submission" date="2024-02" db="EMBL/GenBank/DDBJ databases">
        <title>Comparative genomics of Cryptococcus and Kwoniella reveals pathogenesis evolution and contrasting modes of karyotype evolution via chromosome fusion or intercentromeric recombination.</title>
        <authorList>
            <person name="Coelho M.A."/>
            <person name="David-Palma M."/>
            <person name="Shea T."/>
            <person name="Bowers K."/>
            <person name="McGinley-Smith S."/>
            <person name="Mohammad A.W."/>
            <person name="Gnirke A."/>
            <person name="Yurkov A.M."/>
            <person name="Nowrousian M."/>
            <person name="Sun S."/>
            <person name="Cuomo C.A."/>
            <person name="Heitman J."/>
        </authorList>
    </citation>
    <scope>NUCLEOTIDE SEQUENCE</scope>
    <source>
        <strain evidence="7">CBS 10737</strain>
    </source>
</reference>
<evidence type="ECO:0000256" key="2">
    <source>
        <dbReference type="ARBA" id="ARBA00022963"/>
    </source>
</evidence>
<feature type="active site" description="Charge relay system" evidence="5">
    <location>
        <position position="373"/>
    </location>
</feature>
<dbReference type="EMBL" id="KI894010">
    <property type="protein sequence ID" value="OCF50459.1"/>
    <property type="molecule type" value="Genomic_DNA"/>
</dbReference>
<reference evidence="6" key="3">
    <citation type="submission" date="2016-07" db="EMBL/GenBank/DDBJ databases">
        <title>Evolution of pathogenesis and genome organization in the Tremellales.</title>
        <authorList>
            <person name="Cuomo C."/>
            <person name="Litvintseva A."/>
            <person name="Heitman J."/>
            <person name="Chen Y."/>
            <person name="Sun S."/>
            <person name="Springer D."/>
            <person name="Dromer F."/>
            <person name="Young S."/>
            <person name="Zeng Q."/>
            <person name="Chapman S."/>
            <person name="Gujja S."/>
            <person name="Saif S."/>
            <person name="Birren B."/>
        </authorList>
    </citation>
    <scope>NUCLEOTIDE SEQUENCE</scope>
    <source>
        <strain evidence="6">CBS 10737</strain>
    </source>
</reference>
<evidence type="ECO:0000313" key="8">
    <source>
        <dbReference type="Proteomes" id="UP000094020"/>
    </source>
</evidence>
<evidence type="ECO:0000256" key="1">
    <source>
        <dbReference type="ARBA" id="ARBA00022801"/>
    </source>
</evidence>
<keyword evidence="2 4" id="KW-0442">Lipid degradation</keyword>
<dbReference type="PANTHER" id="PTHR10272:SF0">
    <property type="entry name" value="PLATELET-ACTIVATING FACTOR ACETYLHYDROLASE"/>
    <property type="match status" value="1"/>
</dbReference>
<comment type="catalytic activity">
    <reaction evidence="4">
        <text>a 1-O-alkyl-2-acetyl-sn-glycero-3-phosphocholine + H2O = a 1-O-alkyl-sn-glycero-3-phosphocholine + acetate + H(+)</text>
        <dbReference type="Rhea" id="RHEA:17777"/>
        <dbReference type="ChEBI" id="CHEBI:15377"/>
        <dbReference type="ChEBI" id="CHEBI:15378"/>
        <dbReference type="ChEBI" id="CHEBI:30089"/>
        <dbReference type="ChEBI" id="CHEBI:30909"/>
        <dbReference type="ChEBI" id="CHEBI:36707"/>
        <dbReference type="EC" id="3.1.1.47"/>
    </reaction>
</comment>
<gene>
    <name evidence="6" type="ORF">I206_03781</name>
    <name evidence="7" type="ORF">I206_105309</name>
</gene>
<keyword evidence="3 4" id="KW-0443">Lipid metabolism</keyword>
<dbReference type="GO" id="GO:0016042">
    <property type="term" value="P:lipid catabolic process"/>
    <property type="evidence" value="ECO:0007669"/>
    <property type="project" value="UniProtKB-KW"/>
</dbReference>
<evidence type="ECO:0000256" key="3">
    <source>
        <dbReference type="ARBA" id="ARBA00023098"/>
    </source>
</evidence>
<dbReference type="Gene3D" id="3.40.50.1820">
    <property type="entry name" value="alpha/beta hydrolase"/>
    <property type="match status" value="1"/>
</dbReference>
<dbReference type="AlphaFoldDB" id="A0A1B9I4L4"/>
<evidence type="ECO:0000313" key="7">
    <source>
        <dbReference type="EMBL" id="WWC71354.1"/>
    </source>
</evidence>
<sequence length="450" mass="49946">MPLPPLLSSNLPLPTGTYGVGYIPISHKSISPFEYSHPTLNETDKPALKLNDIGYSVFYPTDLKGRTKGISWVPEPFWGVIKGYELFLSGKTGQSNSRSMKFLANTIGYIAGRLRIPVHPYAPLLPPQSKKYPLVIFSHGLAGTRHTYSQFCAGLASEGYVVLAVEHKDGSGPAVCLPSIEGEEETGKEGKILHYIRQSDLKWAKGEDKSLTHFRTLQLDIRSREIYETYHNFKNLINNNHAEFIIPEIGNKEKEKDLIKKKEWIESLNDKVDYEDLRLTGHSFGGGTVLHILQTTNPSSELPSLPIKQVIALDPWLEPIPLPSSSTKSHSSMPPILVINSVGFTEWSTHFKRLVNMIKDAQGSLVTVGMVGHQSFSDFPLLDPRSHNSAKNLLNKIHDLSNAFLSSKLSSLIDLKDKLPDQGNISKNQDGKLLGGDKEGEIIVHLIGKE</sequence>
<evidence type="ECO:0000313" key="6">
    <source>
        <dbReference type="EMBL" id="OCF50459.1"/>
    </source>
</evidence>
<dbReference type="STRING" id="1296096.A0A1B9I4L4"/>
<dbReference type="KEGG" id="kpin:30172150"/>
<keyword evidence="8" id="KW-1185">Reference proteome</keyword>
<comment type="similarity">
    <text evidence="4">Belongs to the serine esterase family.</text>
</comment>
<proteinExistence type="inferred from homology"/>
<dbReference type="PIRSF" id="PIRSF018169">
    <property type="entry name" value="PAF_acetylhydrolase"/>
    <property type="match status" value="1"/>
</dbReference>
<evidence type="ECO:0000256" key="5">
    <source>
        <dbReference type="PIRSR" id="PIRSR018169-1"/>
    </source>
</evidence>
<dbReference type="InterPro" id="IPR016715">
    <property type="entry name" value="PAF_acetylhydro_eukaryote"/>
</dbReference>
<feature type="active site" description="Charge relay system" evidence="5">
    <location>
        <position position="314"/>
    </location>
</feature>
<protein>
    <recommendedName>
        <fullName evidence="4">Putative phospholipase</fullName>
        <ecNumber evidence="4">3.1.1.47</ecNumber>
    </recommendedName>
</protein>
<dbReference type="PANTHER" id="PTHR10272">
    <property type="entry name" value="PLATELET-ACTIVATING FACTOR ACETYLHYDROLASE"/>
    <property type="match status" value="1"/>
</dbReference>
<dbReference type="EMBL" id="CP144525">
    <property type="protein sequence ID" value="WWC71354.1"/>
    <property type="molecule type" value="Genomic_DNA"/>
</dbReference>
<dbReference type="Pfam" id="PF03403">
    <property type="entry name" value="PAF-AH_p_II"/>
    <property type="match status" value="1"/>
</dbReference>